<dbReference type="GO" id="GO:0032259">
    <property type="term" value="P:methylation"/>
    <property type="evidence" value="ECO:0007669"/>
    <property type="project" value="UniProtKB-KW"/>
</dbReference>
<accession>A0A5B9DV24</accession>
<organism evidence="2 3">
    <name type="scientific">Paradevosia tibetensis</name>
    <dbReference type="NCBI Taxonomy" id="1447062"/>
    <lineage>
        <taxon>Bacteria</taxon>
        <taxon>Pseudomonadati</taxon>
        <taxon>Pseudomonadota</taxon>
        <taxon>Alphaproteobacteria</taxon>
        <taxon>Hyphomicrobiales</taxon>
        <taxon>Devosiaceae</taxon>
        <taxon>Paradevosia</taxon>
    </lineage>
</organism>
<dbReference type="KEGG" id="yti:FNA67_06345"/>
<keyword evidence="2" id="KW-0489">Methyltransferase</keyword>
<keyword evidence="3" id="KW-1185">Reference proteome</keyword>
<evidence type="ECO:0000313" key="3">
    <source>
        <dbReference type="Proteomes" id="UP000321062"/>
    </source>
</evidence>
<sequence length="273" mass="30167">MPLASHLAANRANWDERADLHFADETGFYRIAELLAGANLLLPIEREELGDLDGRSVAHLQCHIGTDTLSLRRQGAGVIAGLDFSGRAIAHARELARRTGIDARFEQGAVYDAPQILGTRYDRVFTSWGTLVWMDDLERWARAVAGLLKPGGVFHYVDCHPTAWMLAPDADGNLKLAFDYETAADRPLPVEVVANYNLSKRPLANRQTYEWSHSLSSILNALIGAGLTIEHIGEHEALQWGIGDGMTQGSDHLWRLPPGHVRVPLALTIRARK</sequence>
<proteinExistence type="predicted"/>
<keyword evidence="2" id="KW-0808">Transferase</keyword>
<dbReference type="GO" id="GO:0008168">
    <property type="term" value="F:methyltransferase activity"/>
    <property type="evidence" value="ECO:0007669"/>
    <property type="project" value="UniProtKB-KW"/>
</dbReference>
<dbReference type="Gene3D" id="3.40.50.150">
    <property type="entry name" value="Vaccinia Virus protein VP39"/>
    <property type="match status" value="1"/>
</dbReference>
<evidence type="ECO:0000313" key="2">
    <source>
        <dbReference type="EMBL" id="QEE22715.1"/>
    </source>
</evidence>
<dbReference type="AlphaFoldDB" id="A0A5B9DV24"/>
<feature type="domain" description="Methyltransferase" evidence="1">
    <location>
        <begin position="59"/>
        <end position="152"/>
    </location>
</feature>
<dbReference type="Proteomes" id="UP000321062">
    <property type="component" value="Chromosome"/>
</dbReference>
<reference evidence="2 3" key="1">
    <citation type="journal article" date="2015" name="Int. J. Syst. Evol. Microbiol.">
        <title>Youhaiella tibetensis gen. nov., sp. nov., isolated from subsurface sediment.</title>
        <authorList>
            <person name="Wang Y.X."/>
            <person name="Huang F.Q."/>
            <person name="Nogi Y."/>
            <person name="Pang S.J."/>
            <person name="Wang P.K."/>
            <person name="Lv J."/>
        </authorList>
    </citation>
    <scope>NUCLEOTIDE SEQUENCE [LARGE SCALE GENOMIC DNA]</scope>
    <source>
        <strain evidence="3">fig4</strain>
    </source>
</reference>
<dbReference type="InterPro" id="IPR029063">
    <property type="entry name" value="SAM-dependent_MTases_sf"/>
</dbReference>
<dbReference type="OrthoDB" id="8385759at2"/>
<dbReference type="CDD" id="cd02440">
    <property type="entry name" value="AdoMet_MTases"/>
    <property type="match status" value="1"/>
</dbReference>
<gene>
    <name evidence="2" type="ORF">FNA67_06345</name>
</gene>
<evidence type="ECO:0000259" key="1">
    <source>
        <dbReference type="Pfam" id="PF13649"/>
    </source>
</evidence>
<protein>
    <submittedName>
        <fullName evidence="2">Class I SAM-dependent methyltransferase</fullName>
    </submittedName>
</protein>
<dbReference type="Pfam" id="PF13649">
    <property type="entry name" value="Methyltransf_25"/>
    <property type="match status" value="1"/>
</dbReference>
<dbReference type="EMBL" id="CP041690">
    <property type="protein sequence ID" value="QEE22715.1"/>
    <property type="molecule type" value="Genomic_DNA"/>
</dbReference>
<name>A0A5B9DV24_9HYPH</name>
<dbReference type="SUPFAM" id="SSF53335">
    <property type="entry name" value="S-adenosyl-L-methionine-dependent methyltransferases"/>
    <property type="match status" value="1"/>
</dbReference>
<dbReference type="InterPro" id="IPR041698">
    <property type="entry name" value="Methyltransf_25"/>
</dbReference>